<gene>
    <name evidence="2" type="ORF">SMAR0320_LOCUS22089</name>
</gene>
<keyword evidence="1" id="KW-0472">Membrane</keyword>
<reference evidence="2" key="1">
    <citation type="submission" date="2021-01" db="EMBL/GenBank/DDBJ databases">
        <authorList>
            <person name="Corre E."/>
            <person name="Pelletier E."/>
            <person name="Niang G."/>
            <person name="Scheremetjew M."/>
            <person name="Finn R."/>
            <person name="Kale V."/>
            <person name="Holt S."/>
            <person name="Cochrane G."/>
            <person name="Meng A."/>
            <person name="Brown T."/>
            <person name="Cohen L."/>
        </authorList>
    </citation>
    <scope>NUCLEOTIDE SEQUENCE</scope>
    <source>
        <strain evidence="2">SM1012Den-03</strain>
    </source>
</reference>
<dbReference type="AlphaFoldDB" id="A0A7S2MAL1"/>
<feature type="transmembrane region" description="Helical" evidence="1">
    <location>
        <begin position="429"/>
        <end position="448"/>
    </location>
</feature>
<feature type="transmembrane region" description="Helical" evidence="1">
    <location>
        <begin position="244"/>
        <end position="264"/>
    </location>
</feature>
<evidence type="ECO:0000313" key="2">
    <source>
        <dbReference type="EMBL" id="CAD9628982.1"/>
    </source>
</evidence>
<feature type="transmembrane region" description="Helical" evidence="1">
    <location>
        <begin position="349"/>
        <end position="369"/>
    </location>
</feature>
<accession>A0A7S2MAL1</accession>
<protein>
    <submittedName>
        <fullName evidence="2">Uncharacterized protein</fullName>
    </submittedName>
</protein>
<evidence type="ECO:0000256" key="1">
    <source>
        <dbReference type="SAM" id="Phobius"/>
    </source>
</evidence>
<proteinExistence type="predicted"/>
<dbReference type="EMBL" id="HBGZ01031027">
    <property type="protein sequence ID" value="CAD9628982.1"/>
    <property type="molecule type" value="Transcribed_RNA"/>
</dbReference>
<keyword evidence="1" id="KW-1133">Transmembrane helix</keyword>
<feature type="transmembrane region" description="Helical" evidence="1">
    <location>
        <begin position="284"/>
        <end position="302"/>
    </location>
</feature>
<name>A0A7S2MAL1_9STRA</name>
<keyword evidence="1" id="KW-0812">Transmembrane</keyword>
<organism evidence="2">
    <name type="scientific">Skeletonema marinoi</name>
    <dbReference type="NCBI Taxonomy" id="267567"/>
    <lineage>
        <taxon>Eukaryota</taxon>
        <taxon>Sar</taxon>
        <taxon>Stramenopiles</taxon>
        <taxon>Ochrophyta</taxon>
        <taxon>Bacillariophyta</taxon>
        <taxon>Coscinodiscophyceae</taxon>
        <taxon>Thalassiosirophycidae</taxon>
        <taxon>Thalassiosirales</taxon>
        <taxon>Skeletonemataceae</taxon>
        <taxon>Skeletonema</taxon>
        <taxon>Skeletonema marinoi-dohrnii complex</taxon>
    </lineage>
</organism>
<sequence>MNMSTHSAANQADANLNQMSSDSSFEGSYVCEFNSSSRKWECQQFYKTQILQTIIDQHDNQDGRQTIDQLKEFGITVYLAEHDTVNIALLKQVISHVTVNRNDRSREPHENQRCILYRDKSGQLYNLTVDNGSGGLASTWKNLLLSFSGLQAMVAMSVLTRAFACMNPESKVKPGYFLGLVLGLVLFEEMSQSFLNVALLVQGVPSVAAYSLSSGSDSDWPRKLAVFALALAAAQEAGSAAQKICTLLGIALSMALLAANLGSRAWLYMRWKPIGNMFGALTPFYAYCAAILTGLVFPFMGFRQIQSGGAPAIQTIMINCAIVAILFVLSDLNVVQGFIFMGQACDQTTTNIVLGSWLAMAAVSSIFAARKIEKPETVENVEGEIDMILDEDQTSPVGYKVPNFPDYCIDPVRFREDGLSCFSTNVQTFLGIVICLGLGAFVGSAALIDYFKFE</sequence>